<dbReference type="HOGENOM" id="CLU_955152_0_0_2"/>
<dbReference type="KEGG" id="mok:Metok_0304"/>
<dbReference type="EMBL" id="CP002792">
    <property type="protein sequence ID" value="AEH06294.1"/>
    <property type="molecule type" value="Genomic_DNA"/>
</dbReference>
<gene>
    <name evidence="1" type="ordered locus">Metok_0304</name>
</gene>
<organism evidence="1 2">
    <name type="scientific">Methanothermococcus okinawensis (strain DSM 14208 / JCM 11175 / IH1)</name>
    <dbReference type="NCBI Taxonomy" id="647113"/>
    <lineage>
        <taxon>Archaea</taxon>
        <taxon>Methanobacteriati</taxon>
        <taxon>Methanobacteriota</taxon>
        <taxon>Methanomada group</taxon>
        <taxon>Methanococci</taxon>
        <taxon>Methanococcales</taxon>
        <taxon>Methanococcaceae</taxon>
        <taxon>Methanothermococcus</taxon>
    </lineage>
</organism>
<accession>F8ANU1</accession>
<dbReference type="eggNOG" id="arCOG00417">
    <property type="taxonomic scope" value="Archaea"/>
</dbReference>
<dbReference type="InterPro" id="IPR027417">
    <property type="entry name" value="P-loop_NTPase"/>
</dbReference>
<dbReference type="STRING" id="647113.Metok_0304"/>
<dbReference type="Proteomes" id="UP000009296">
    <property type="component" value="Chromosome"/>
</dbReference>
<dbReference type="GeneID" id="10772422"/>
<keyword evidence="2" id="KW-1185">Reference proteome</keyword>
<dbReference type="Gene3D" id="3.40.50.300">
    <property type="entry name" value="P-loop containing nucleotide triphosphate hydrolases"/>
    <property type="match status" value="1"/>
</dbReference>
<dbReference type="SUPFAM" id="SSF52540">
    <property type="entry name" value="P-loop containing nucleoside triphosphate hydrolases"/>
    <property type="match status" value="1"/>
</dbReference>
<evidence type="ECO:0000313" key="2">
    <source>
        <dbReference type="Proteomes" id="UP000009296"/>
    </source>
</evidence>
<sequence>MCKYDLAAQAHYNIYKKEIKPEAIKKDVKEIIKKHNGLINESSAFVMWLDELKLRGEFKKLKNNGEVRSMDFVEKNLGMPDIMEIYGETRSLKTFTAYKFAVERAKSGKKVIYIDTERNMTKEQIKELNDAGCDYRCIINFDRLVNFITSKLPKGYNYLILDSVGLPALGKFAVSSMHGKGQVLLNVQAILYTLKDYCVENDCYAVVTNQPTSEMNKTEHFTYNGKKYIELTPFGDKGSFFVKEIYRAIPVKRTQNETVVDLIAWGSRVYPKYKPVVRLVRKGTNLEVKAL</sequence>
<dbReference type="RefSeq" id="WP_013866480.1">
    <property type="nucleotide sequence ID" value="NC_015636.1"/>
</dbReference>
<evidence type="ECO:0000313" key="1">
    <source>
        <dbReference type="EMBL" id="AEH06294.1"/>
    </source>
</evidence>
<proteinExistence type="predicted"/>
<dbReference type="AlphaFoldDB" id="F8ANU1"/>
<protein>
    <submittedName>
        <fullName evidence="1">Uncharacterized protein</fullName>
    </submittedName>
</protein>
<dbReference type="OrthoDB" id="17644at2157"/>
<name>F8ANU1_METOI</name>
<dbReference type="eggNOG" id="arCOG09665">
    <property type="taxonomic scope" value="Archaea"/>
</dbReference>
<reference evidence="1" key="1">
    <citation type="submission" date="2011-05" db="EMBL/GenBank/DDBJ databases">
        <title>Complete sequence of chromosome of Methanothermococcus okinawensis IH1.</title>
        <authorList>
            <consortium name="US DOE Joint Genome Institute"/>
            <person name="Lucas S."/>
            <person name="Han J."/>
            <person name="Lapidus A."/>
            <person name="Cheng J.-F."/>
            <person name="Goodwin L."/>
            <person name="Pitluck S."/>
            <person name="Peters L."/>
            <person name="Mikhailova N."/>
            <person name="Held B."/>
            <person name="Han C."/>
            <person name="Tapia R."/>
            <person name="Land M."/>
            <person name="Hauser L."/>
            <person name="Kyrpides N."/>
            <person name="Ivanova N."/>
            <person name="Pagani I."/>
            <person name="Sieprawska-Lupa M."/>
            <person name="Takai K."/>
            <person name="Miyazaki J."/>
            <person name="Whitman W."/>
            <person name="Woyke T."/>
        </authorList>
    </citation>
    <scope>NUCLEOTIDE SEQUENCE</scope>
    <source>
        <strain evidence="1">IH1</strain>
    </source>
</reference>